<dbReference type="Pfam" id="PF19574">
    <property type="entry name" value="LolA_3"/>
    <property type="match status" value="1"/>
</dbReference>
<keyword evidence="6" id="KW-0449">Lipoprotein</keyword>
<feature type="chain" id="PRO_5011627437" evidence="5">
    <location>
        <begin position="31"/>
        <end position="208"/>
    </location>
</feature>
<dbReference type="InterPro" id="IPR004564">
    <property type="entry name" value="OM_lipoprot_carrier_LolA-like"/>
</dbReference>
<proteinExistence type="predicted"/>
<evidence type="ECO:0000256" key="3">
    <source>
        <dbReference type="ARBA" id="ARBA00022729"/>
    </source>
</evidence>
<keyword evidence="3 5" id="KW-0732">Signal</keyword>
<dbReference type="Proteomes" id="UP000198816">
    <property type="component" value="Unassembled WGS sequence"/>
</dbReference>
<dbReference type="InterPro" id="IPR029046">
    <property type="entry name" value="LolA/LolB/LppX"/>
</dbReference>
<gene>
    <name evidence="6" type="ORF">SAMN05421783_11387</name>
</gene>
<dbReference type="Gene3D" id="2.50.20.10">
    <property type="entry name" value="Lipoprotein localisation LolA/LolB/LppX"/>
    <property type="match status" value="1"/>
</dbReference>
<keyword evidence="7" id="KW-1185">Reference proteome</keyword>
<evidence type="ECO:0000256" key="4">
    <source>
        <dbReference type="ARBA" id="ARBA00022927"/>
    </source>
</evidence>
<dbReference type="GO" id="GO:0015031">
    <property type="term" value="P:protein transport"/>
    <property type="evidence" value="ECO:0007669"/>
    <property type="project" value="UniProtKB-KW"/>
</dbReference>
<evidence type="ECO:0000313" key="7">
    <source>
        <dbReference type="Proteomes" id="UP000198816"/>
    </source>
</evidence>
<accession>A0A1H2YML3</accession>
<keyword evidence="2" id="KW-0813">Transport</keyword>
<keyword evidence="4" id="KW-0653">Protein transport</keyword>
<name>A0A1H2YML3_THIRO</name>
<reference evidence="7" key="1">
    <citation type="submission" date="2016-10" db="EMBL/GenBank/DDBJ databases">
        <authorList>
            <person name="Varghese N."/>
            <person name="Submissions S."/>
        </authorList>
    </citation>
    <scope>NUCLEOTIDE SEQUENCE [LARGE SCALE GENOMIC DNA]</scope>
    <source>
        <strain evidence="7">DSM 217</strain>
    </source>
</reference>
<dbReference type="SUPFAM" id="SSF89392">
    <property type="entry name" value="Prokaryotic lipoproteins and lipoprotein localization factors"/>
    <property type="match status" value="1"/>
</dbReference>
<evidence type="ECO:0000256" key="1">
    <source>
        <dbReference type="ARBA" id="ARBA00011245"/>
    </source>
</evidence>
<feature type="signal peptide" evidence="5">
    <location>
        <begin position="1"/>
        <end position="30"/>
    </location>
</feature>
<dbReference type="AlphaFoldDB" id="A0A1H2YML3"/>
<protein>
    <submittedName>
        <fullName evidence="6">Outer membrane lipoprotein-sorting protein</fullName>
    </submittedName>
</protein>
<evidence type="ECO:0000256" key="2">
    <source>
        <dbReference type="ARBA" id="ARBA00022448"/>
    </source>
</evidence>
<sequence>MTSAGPRNVRAREAATSFLLGLCSACIATAAAAEQPADVRALMQRLGRVERVEVAYQERVESGLIDTAVGTRGNLLYQAPDRIRRISDDGDGFALEGNRMQLIRGNQVADELIVPEIKPLAALVGTLRATFAGDLAALQADYRLDYGASEQAWTLDLAPRAMALSPLFQRIRIVGNGATIETIEMLEANGDRRTLQMRLLAREPAGIE</sequence>
<evidence type="ECO:0000313" key="6">
    <source>
        <dbReference type="EMBL" id="SDX06320.1"/>
    </source>
</evidence>
<dbReference type="EMBL" id="FNNZ01000013">
    <property type="protein sequence ID" value="SDX06320.1"/>
    <property type="molecule type" value="Genomic_DNA"/>
</dbReference>
<evidence type="ECO:0000256" key="5">
    <source>
        <dbReference type="SAM" id="SignalP"/>
    </source>
</evidence>
<dbReference type="STRING" id="1058.SAMN05421783_11387"/>
<organism evidence="6 7">
    <name type="scientific">Thiocapsa roseopersicina</name>
    <dbReference type="NCBI Taxonomy" id="1058"/>
    <lineage>
        <taxon>Bacteria</taxon>
        <taxon>Pseudomonadati</taxon>
        <taxon>Pseudomonadota</taxon>
        <taxon>Gammaproteobacteria</taxon>
        <taxon>Chromatiales</taxon>
        <taxon>Chromatiaceae</taxon>
        <taxon>Thiocapsa</taxon>
    </lineage>
</organism>
<comment type="subunit">
    <text evidence="1">Monomer.</text>
</comment>